<dbReference type="InterPro" id="IPR010666">
    <property type="entry name" value="Znf_GRF"/>
</dbReference>
<dbReference type="SUPFAM" id="SSF57756">
    <property type="entry name" value="Retrovirus zinc finger-like domains"/>
    <property type="match status" value="1"/>
</dbReference>
<accession>A0A834WFT8</accession>
<evidence type="ECO:0000256" key="4">
    <source>
        <dbReference type="PROSITE-ProRule" id="PRU00047"/>
    </source>
</evidence>
<dbReference type="PANTHER" id="PTHR33680">
    <property type="entry name" value="OS07G0190500 PROTEIN"/>
    <property type="match status" value="1"/>
</dbReference>
<dbReference type="PANTHER" id="PTHR33680:SF1">
    <property type="entry name" value="OS05G0489500 PROTEIN"/>
    <property type="match status" value="1"/>
</dbReference>
<feature type="domain" description="CCHC-type" evidence="6">
    <location>
        <begin position="96"/>
        <end position="111"/>
    </location>
</feature>
<proteinExistence type="predicted"/>
<dbReference type="Pfam" id="PF06839">
    <property type="entry name" value="Zn_ribbon_GRF"/>
    <property type="match status" value="1"/>
</dbReference>
<dbReference type="GO" id="GO:0003676">
    <property type="term" value="F:nucleic acid binding"/>
    <property type="evidence" value="ECO:0007669"/>
    <property type="project" value="InterPro"/>
</dbReference>
<evidence type="ECO:0000259" key="6">
    <source>
        <dbReference type="PROSITE" id="PS50158"/>
    </source>
</evidence>
<feature type="domain" description="GRF-type" evidence="7">
    <location>
        <begin position="186"/>
        <end position="230"/>
    </location>
</feature>
<dbReference type="InterPro" id="IPR001878">
    <property type="entry name" value="Znf_CCHC"/>
</dbReference>
<dbReference type="EMBL" id="JAAIUW010000008">
    <property type="protein sequence ID" value="KAF7819333.1"/>
    <property type="molecule type" value="Genomic_DNA"/>
</dbReference>
<evidence type="ECO:0000256" key="1">
    <source>
        <dbReference type="ARBA" id="ARBA00022723"/>
    </source>
</evidence>
<dbReference type="InterPro" id="IPR036875">
    <property type="entry name" value="Znf_CCHC_sf"/>
</dbReference>
<evidence type="ECO:0000256" key="3">
    <source>
        <dbReference type="ARBA" id="ARBA00022833"/>
    </source>
</evidence>
<evidence type="ECO:0000256" key="5">
    <source>
        <dbReference type="SAM" id="MobiDB-lite"/>
    </source>
</evidence>
<dbReference type="PROSITE" id="PS50158">
    <property type="entry name" value="ZF_CCHC"/>
    <property type="match status" value="1"/>
</dbReference>
<dbReference type="Proteomes" id="UP000634136">
    <property type="component" value="Unassembled WGS sequence"/>
</dbReference>
<comment type="caution">
    <text evidence="8">The sequence shown here is derived from an EMBL/GenBank/DDBJ whole genome shotgun (WGS) entry which is preliminary data.</text>
</comment>
<evidence type="ECO:0000313" key="9">
    <source>
        <dbReference type="Proteomes" id="UP000634136"/>
    </source>
</evidence>
<dbReference type="GO" id="GO:0008270">
    <property type="term" value="F:zinc ion binding"/>
    <property type="evidence" value="ECO:0007669"/>
    <property type="project" value="UniProtKB-KW"/>
</dbReference>
<evidence type="ECO:0000256" key="2">
    <source>
        <dbReference type="ARBA" id="ARBA00022771"/>
    </source>
</evidence>
<keyword evidence="9" id="KW-1185">Reference proteome</keyword>
<evidence type="ECO:0000259" key="7">
    <source>
        <dbReference type="PROSITE" id="PS51999"/>
    </source>
</evidence>
<sequence>MGDARIRNDKFEDATDECLYKCGASVYSCYFNCVTREILNFLACAAEDAEEDDKEEIDLAKLPIHAKSGEIGDSKTMANPNGITVPPTTPPTRSGRCFKCDQPGHWYRQCPGNLRADDSRRYPMIHCQCGYGHCQVKTRKRGFDGGNKDYYLCPIKRGKKCTFLRCEQATKERIECPPPPYKYPECGGCGAGVCRREKVNRGPNAGRYYFTCPLRKGHGSCGFFLWEENLRNAMDNVKTETSHVNENNDEGLGEGGDLHIDHRDEIAERKVPMGGMEHDETAKLSTPPKSVGFPEFKITDDLLDMDMDSVSWIPLRRMHIVPKKENMPPGSSCSKFYNLEHLKKNEAITSQGEFCRLKLEIEVSKGLLSDILSLFQTRFSNISPSIVASDAAEKASDGATPQHDSLRGLS</sequence>
<name>A0A834WFT8_9FABA</name>
<evidence type="ECO:0000313" key="8">
    <source>
        <dbReference type="EMBL" id="KAF7819333.1"/>
    </source>
</evidence>
<dbReference type="OrthoDB" id="1427833at2759"/>
<dbReference type="Gene3D" id="4.10.60.10">
    <property type="entry name" value="Zinc finger, CCHC-type"/>
    <property type="match status" value="1"/>
</dbReference>
<feature type="region of interest" description="Disordered" evidence="5">
    <location>
        <begin position="390"/>
        <end position="410"/>
    </location>
</feature>
<keyword evidence="2 4" id="KW-0863">Zinc-finger</keyword>
<protein>
    <submittedName>
        <fullName evidence="8">Putative GRF zinc finger protein isoform X3</fullName>
    </submittedName>
</protein>
<keyword evidence="1" id="KW-0479">Metal-binding</keyword>
<dbReference type="AlphaFoldDB" id="A0A834WFT8"/>
<gene>
    <name evidence="8" type="ORF">G2W53_024788</name>
</gene>
<reference evidence="8" key="1">
    <citation type="submission" date="2020-09" db="EMBL/GenBank/DDBJ databases">
        <title>Genome-Enabled Discovery of Anthraquinone Biosynthesis in Senna tora.</title>
        <authorList>
            <person name="Kang S.-H."/>
            <person name="Pandey R.P."/>
            <person name="Lee C.-M."/>
            <person name="Sim J.-S."/>
            <person name="Jeong J.-T."/>
            <person name="Choi B.-S."/>
            <person name="Jung M."/>
            <person name="Ginzburg D."/>
            <person name="Zhao K."/>
            <person name="Won S.Y."/>
            <person name="Oh T.-J."/>
            <person name="Yu Y."/>
            <person name="Kim N.-H."/>
            <person name="Lee O.R."/>
            <person name="Lee T.-H."/>
            <person name="Bashyal P."/>
            <person name="Kim T.-S."/>
            <person name="Lee W.-H."/>
            <person name="Kawkins C."/>
            <person name="Kim C.-K."/>
            <person name="Kim J.S."/>
            <person name="Ahn B.O."/>
            <person name="Rhee S.Y."/>
            <person name="Sohng J.K."/>
        </authorList>
    </citation>
    <scope>NUCLEOTIDE SEQUENCE</scope>
    <source>
        <tissue evidence="8">Leaf</tissue>
    </source>
</reference>
<organism evidence="8 9">
    <name type="scientific">Senna tora</name>
    <dbReference type="NCBI Taxonomy" id="362788"/>
    <lineage>
        <taxon>Eukaryota</taxon>
        <taxon>Viridiplantae</taxon>
        <taxon>Streptophyta</taxon>
        <taxon>Embryophyta</taxon>
        <taxon>Tracheophyta</taxon>
        <taxon>Spermatophyta</taxon>
        <taxon>Magnoliopsida</taxon>
        <taxon>eudicotyledons</taxon>
        <taxon>Gunneridae</taxon>
        <taxon>Pentapetalae</taxon>
        <taxon>rosids</taxon>
        <taxon>fabids</taxon>
        <taxon>Fabales</taxon>
        <taxon>Fabaceae</taxon>
        <taxon>Caesalpinioideae</taxon>
        <taxon>Cassia clade</taxon>
        <taxon>Senna</taxon>
    </lineage>
</organism>
<keyword evidence="3" id="KW-0862">Zinc</keyword>
<dbReference type="PROSITE" id="PS51999">
    <property type="entry name" value="ZF_GRF"/>
    <property type="match status" value="1"/>
</dbReference>
<dbReference type="SMART" id="SM00343">
    <property type="entry name" value="ZnF_C2HC"/>
    <property type="match status" value="1"/>
</dbReference>